<evidence type="ECO:0000259" key="1">
    <source>
        <dbReference type="Pfam" id="PF00929"/>
    </source>
</evidence>
<dbReference type="RefSeq" id="WP_186504579.1">
    <property type="nucleotide sequence ID" value="NZ_JACOGK010000068.1"/>
</dbReference>
<feature type="domain" description="Exonuclease" evidence="1">
    <location>
        <begin position="92"/>
        <end position="195"/>
    </location>
</feature>
<reference evidence="2 3" key="1">
    <citation type="submission" date="2020-08" db="EMBL/GenBank/DDBJ databases">
        <authorList>
            <person name="Liu C."/>
            <person name="Sun Q."/>
        </authorList>
    </citation>
    <scope>NUCLEOTIDE SEQUENCE [LARGE SCALE GENOMIC DNA]</scope>
    <source>
        <strain evidence="2 3">NSJ-59</strain>
    </source>
</reference>
<organism evidence="2 3">
    <name type="scientific">Megasphaera hominis</name>
    <dbReference type="NCBI Taxonomy" id="159836"/>
    <lineage>
        <taxon>Bacteria</taxon>
        <taxon>Bacillati</taxon>
        <taxon>Bacillota</taxon>
        <taxon>Negativicutes</taxon>
        <taxon>Veillonellales</taxon>
        <taxon>Veillonellaceae</taxon>
        <taxon>Megasphaera</taxon>
    </lineage>
</organism>
<name>A0ABR6VLC7_9FIRM</name>
<gene>
    <name evidence="2" type="ORF">H8J70_12285</name>
</gene>
<dbReference type="Proteomes" id="UP000606870">
    <property type="component" value="Unassembled WGS sequence"/>
</dbReference>
<dbReference type="InterPro" id="IPR013520">
    <property type="entry name" value="Ribonucl_H"/>
</dbReference>
<dbReference type="InterPro" id="IPR012337">
    <property type="entry name" value="RNaseH-like_sf"/>
</dbReference>
<sequence>MFNFLSSLFSSDPEKKEKRRIEKEERARLRAQKKHNQRIASKQVLSDEWHPVNFPYQATIFNIQRANKGYGSTCQISARYIENAQYKDMIYLVNPKVKSFSFSNYHDIKPEDVADAPAFKDVWANIEQYFSGKNVITYYADAHLKALQATLKKNHIPEPEMHFIDLYDYFCERHDSWESLSLDSVAEKLDLESYPSAKHPKATLDTITEILEVMYEKRPGILRKLLDIKAK</sequence>
<protein>
    <recommendedName>
        <fullName evidence="1">Exonuclease domain-containing protein</fullName>
    </recommendedName>
</protein>
<proteinExistence type="predicted"/>
<evidence type="ECO:0000313" key="3">
    <source>
        <dbReference type="Proteomes" id="UP000606870"/>
    </source>
</evidence>
<evidence type="ECO:0000313" key="2">
    <source>
        <dbReference type="EMBL" id="MBC3538016.1"/>
    </source>
</evidence>
<comment type="caution">
    <text evidence="2">The sequence shown here is derived from an EMBL/GenBank/DDBJ whole genome shotgun (WGS) entry which is preliminary data.</text>
</comment>
<dbReference type="Pfam" id="PF00929">
    <property type="entry name" value="RNase_T"/>
    <property type="match status" value="1"/>
</dbReference>
<dbReference type="SUPFAM" id="SSF53098">
    <property type="entry name" value="Ribonuclease H-like"/>
    <property type="match status" value="1"/>
</dbReference>
<dbReference type="EMBL" id="JACOGK010000068">
    <property type="protein sequence ID" value="MBC3538016.1"/>
    <property type="molecule type" value="Genomic_DNA"/>
</dbReference>
<keyword evidence="3" id="KW-1185">Reference proteome</keyword>
<accession>A0ABR6VLC7</accession>
<dbReference type="InterPro" id="IPR036397">
    <property type="entry name" value="RNaseH_sf"/>
</dbReference>
<dbReference type="Gene3D" id="3.30.420.10">
    <property type="entry name" value="Ribonuclease H-like superfamily/Ribonuclease H"/>
    <property type="match status" value="1"/>
</dbReference>